<evidence type="ECO:0000313" key="11">
    <source>
        <dbReference type="EMBL" id="PIP24380.1"/>
    </source>
</evidence>
<dbReference type="GO" id="GO:0005975">
    <property type="term" value="P:carbohydrate metabolic process"/>
    <property type="evidence" value="ECO:0007669"/>
    <property type="project" value="InterPro"/>
</dbReference>
<dbReference type="PRINTS" id="PR00509">
    <property type="entry name" value="PGMPMM"/>
</dbReference>
<dbReference type="EMBL" id="PCRQ01000020">
    <property type="protein sequence ID" value="PIP24380.1"/>
    <property type="molecule type" value="Genomic_DNA"/>
</dbReference>
<dbReference type="SUPFAM" id="SSF53738">
    <property type="entry name" value="Phosphoglucomutase, first 3 domains"/>
    <property type="match status" value="3"/>
</dbReference>
<evidence type="ECO:0000256" key="5">
    <source>
        <dbReference type="ARBA" id="ARBA00022842"/>
    </source>
</evidence>
<evidence type="ECO:0000256" key="3">
    <source>
        <dbReference type="ARBA" id="ARBA00022553"/>
    </source>
</evidence>
<dbReference type="Gene3D" id="3.40.120.10">
    <property type="entry name" value="Alpha-D-Glucose-1,6-Bisphosphate, subunit A, domain 3"/>
    <property type="match status" value="3"/>
</dbReference>
<dbReference type="AlphaFoldDB" id="A0A2G9YYS0"/>
<dbReference type="GO" id="GO:0046872">
    <property type="term" value="F:metal ion binding"/>
    <property type="evidence" value="ECO:0007669"/>
    <property type="project" value="UniProtKB-KW"/>
</dbReference>
<keyword evidence="6" id="KW-0413">Isomerase</keyword>
<dbReference type="InterPro" id="IPR005844">
    <property type="entry name" value="A-D-PHexomutase_a/b/a-I"/>
</dbReference>
<dbReference type="InterPro" id="IPR036900">
    <property type="entry name" value="A-D-PHexomutase_C_sf"/>
</dbReference>
<evidence type="ECO:0000259" key="9">
    <source>
        <dbReference type="Pfam" id="PF02879"/>
    </source>
</evidence>
<comment type="cofactor">
    <cofactor evidence="1">
        <name>Mg(2+)</name>
        <dbReference type="ChEBI" id="CHEBI:18420"/>
    </cofactor>
</comment>
<dbReference type="InterPro" id="IPR005845">
    <property type="entry name" value="A-D-PHexomutase_a/b/a-II"/>
</dbReference>
<sequence>MQSDILEKIFKQYDIRGKYPGEINQEIAYLLGWALVNFAREQRKVKKIDILIGRDNRKSSLTLFKVLSKGILDAGGNVISLGLCTSPIFYFASGYYKTDDGGVMITASHLPKDYNGFKLVRELPLSVDIKSGFKEIKKIIQKRIFKIPEKKGKLVKKEVLKQYLKFVRKDPELSEMKPLKIVIDTGNAVTGIIIPQIFKKLNCKILYLFKKLDSDFPNRSLDCTRAENLKNLRREVLKRKADLGVAFDGDGDRITFLDEKGRFVSPSITAALISSILLKNNPEEKILYTVNQSRIIPEVVRENGGFPIISKVGHSNIKRKMRKENILFGGEASAHYYHRSPYFCEAPFFVLFKILKELSKVEKPFSQVLRPFKKYFYSGEINFKVKDTKKALKVLENRFKRGKILKVDGIRIDFSDWWFNARPSHTEPLLRLVIEAETKKLMEEKKKELIELIN</sequence>
<protein>
    <submittedName>
        <fullName evidence="11">Phosphomannomutase/phosphoglucomutase</fullName>
    </submittedName>
</protein>
<keyword evidence="5" id="KW-0460">Magnesium</keyword>
<dbReference type="GO" id="GO:0016868">
    <property type="term" value="F:intramolecular phosphotransferase activity"/>
    <property type="evidence" value="ECO:0007669"/>
    <property type="project" value="InterPro"/>
</dbReference>
<dbReference type="SUPFAM" id="SSF55957">
    <property type="entry name" value="Phosphoglucomutase, C-terminal domain"/>
    <property type="match status" value="1"/>
</dbReference>
<organism evidence="11 12">
    <name type="scientific">Candidatus Nealsonbacteria bacterium CG23_combo_of_CG06-09_8_20_14_all_37_18</name>
    <dbReference type="NCBI Taxonomy" id="1974720"/>
    <lineage>
        <taxon>Bacteria</taxon>
        <taxon>Candidatus Nealsoniibacteriota</taxon>
    </lineage>
</organism>
<comment type="similarity">
    <text evidence="2">Belongs to the phosphohexose mutase family.</text>
</comment>
<dbReference type="Gene3D" id="3.30.310.50">
    <property type="entry name" value="Alpha-D-phosphohexomutase, C-terminal domain"/>
    <property type="match status" value="1"/>
</dbReference>
<dbReference type="Pfam" id="PF02878">
    <property type="entry name" value="PGM_PMM_I"/>
    <property type="match status" value="1"/>
</dbReference>
<evidence type="ECO:0000259" key="8">
    <source>
        <dbReference type="Pfam" id="PF02878"/>
    </source>
</evidence>
<dbReference type="PANTHER" id="PTHR43771">
    <property type="entry name" value="PHOSPHOMANNOMUTASE"/>
    <property type="match status" value="1"/>
</dbReference>
<dbReference type="InterPro" id="IPR005843">
    <property type="entry name" value="A-D-PHexomutase_C"/>
</dbReference>
<dbReference type="InterPro" id="IPR005846">
    <property type="entry name" value="A-D-PHexomutase_a/b/a-III"/>
</dbReference>
<evidence type="ECO:0000256" key="4">
    <source>
        <dbReference type="ARBA" id="ARBA00022723"/>
    </source>
</evidence>
<dbReference type="CDD" id="cd03089">
    <property type="entry name" value="PMM_PGM"/>
    <property type="match status" value="1"/>
</dbReference>
<name>A0A2G9YYS0_9BACT</name>
<proteinExistence type="inferred from homology"/>
<dbReference type="Pfam" id="PF02879">
    <property type="entry name" value="PGM_PMM_II"/>
    <property type="match status" value="1"/>
</dbReference>
<gene>
    <name evidence="11" type="primary">manB</name>
    <name evidence="11" type="ORF">COX35_00945</name>
</gene>
<reference evidence="11 12" key="1">
    <citation type="submission" date="2017-09" db="EMBL/GenBank/DDBJ databases">
        <title>Depth-based differentiation of microbial function through sediment-hosted aquifers and enrichment of novel symbionts in the deep terrestrial subsurface.</title>
        <authorList>
            <person name="Probst A.J."/>
            <person name="Ladd B."/>
            <person name="Jarett J.K."/>
            <person name="Geller-Mcgrath D.E."/>
            <person name="Sieber C.M."/>
            <person name="Emerson J.B."/>
            <person name="Anantharaman K."/>
            <person name="Thomas B.C."/>
            <person name="Malmstrom R."/>
            <person name="Stieglmeier M."/>
            <person name="Klingl A."/>
            <person name="Woyke T."/>
            <person name="Ryan C.M."/>
            <person name="Banfield J.F."/>
        </authorList>
    </citation>
    <scope>NUCLEOTIDE SEQUENCE [LARGE SCALE GENOMIC DNA]</scope>
    <source>
        <strain evidence="11">CG23_combo_of_CG06-09_8_20_14_all_37_18</strain>
    </source>
</reference>
<feature type="domain" description="Alpha-D-phosphohexomutase C-terminal" evidence="7">
    <location>
        <begin position="380"/>
        <end position="451"/>
    </location>
</feature>
<dbReference type="PANTHER" id="PTHR43771:SF1">
    <property type="entry name" value="PHOSPHOMANNOMUTASE"/>
    <property type="match status" value="1"/>
</dbReference>
<evidence type="ECO:0000256" key="1">
    <source>
        <dbReference type="ARBA" id="ARBA00001946"/>
    </source>
</evidence>
<feature type="domain" description="Alpha-D-phosphohexomutase alpha/beta/alpha" evidence="8">
    <location>
        <begin position="8"/>
        <end position="142"/>
    </location>
</feature>
<feature type="domain" description="Alpha-D-phosphohexomutase alpha/beta/alpha" evidence="9">
    <location>
        <begin position="162"/>
        <end position="261"/>
    </location>
</feature>
<accession>A0A2G9YYS0</accession>
<evidence type="ECO:0000313" key="12">
    <source>
        <dbReference type="Proteomes" id="UP000229952"/>
    </source>
</evidence>
<evidence type="ECO:0000259" key="7">
    <source>
        <dbReference type="Pfam" id="PF00408"/>
    </source>
</evidence>
<evidence type="ECO:0000256" key="6">
    <source>
        <dbReference type="ARBA" id="ARBA00023235"/>
    </source>
</evidence>
<comment type="caution">
    <text evidence="11">The sequence shown here is derived from an EMBL/GenBank/DDBJ whole genome shotgun (WGS) entry which is preliminary data.</text>
</comment>
<feature type="domain" description="Alpha-D-phosphohexomutase alpha/beta/alpha" evidence="10">
    <location>
        <begin position="269"/>
        <end position="375"/>
    </location>
</feature>
<evidence type="ECO:0000256" key="2">
    <source>
        <dbReference type="ARBA" id="ARBA00010231"/>
    </source>
</evidence>
<dbReference type="InterPro" id="IPR016055">
    <property type="entry name" value="A-D-PHexomutase_a/b/a-I/II/III"/>
</dbReference>
<dbReference type="InterPro" id="IPR005841">
    <property type="entry name" value="Alpha-D-phosphohexomutase_SF"/>
</dbReference>
<dbReference type="Proteomes" id="UP000229952">
    <property type="component" value="Unassembled WGS sequence"/>
</dbReference>
<keyword evidence="3" id="KW-0597">Phosphoprotein</keyword>
<dbReference type="Pfam" id="PF02880">
    <property type="entry name" value="PGM_PMM_III"/>
    <property type="match status" value="1"/>
</dbReference>
<dbReference type="Pfam" id="PF00408">
    <property type="entry name" value="PGM_PMM_IV"/>
    <property type="match status" value="1"/>
</dbReference>
<evidence type="ECO:0000259" key="10">
    <source>
        <dbReference type="Pfam" id="PF02880"/>
    </source>
</evidence>
<keyword evidence="4" id="KW-0479">Metal-binding</keyword>